<proteinExistence type="predicted"/>
<keyword evidence="6" id="KW-0378">Hydrolase</keyword>
<dbReference type="EMBL" id="JAJLJH010000010">
    <property type="protein sequence ID" value="MCK9688783.1"/>
    <property type="molecule type" value="Genomic_DNA"/>
</dbReference>
<keyword evidence="3" id="KW-0732">Signal</keyword>
<feature type="active site" description="Charge relay system" evidence="8">
    <location>
        <position position="272"/>
    </location>
</feature>
<dbReference type="InterPro" id="IPR041489">
    <property type="entry name" value="PDZ_6"/>
</dbReference>
<keyword evidence="12" id="KW-1185">Reference proteome</keyword>
<dbReference type="RefSeq" id="WP_275684829.1">
    <property type="nucleotide sequence ID" value="NZ_JAJLJH010000010.1"/>
</dbReference>
<evidence type="ECO:0000313" key="11">
    <source>
        <dbReference type="EMBL" id="MCK9688783.1"/>
    </source>
</evidence>
<name>A0A9X1YPN5_9BURK</name>
<evidence type="ECO:0000256" key="5">
    <source>
        <dbReference type="ARBA" id="ARBA00022764"/>
    </source>
</evidence>
<dbReference type="NCBIfam" id="TIGR02037">
    <property type="entry name" value="degP_htrA_DO"/>
    <property type="match status" value="1"/>
</dbReference>
<evidence type="ECO:0000256" key="8">
    <source>
        <dbReference type="PIRSR" id="PIRSR611782-1"/>
    </source>
</evidence>
<evidence type="ECO:0000313" key="12">
    <source>
        <dbReference type="Proteomes" id="UP001139353"/>
    </source>
</evidence>
<evidence type="ECO:0000256" key="9">
    <source>
        <dbReference type="PIRSR" id="PIRSR611782-2"/>
    </source>
</evidence>
<dbReference type="PROSITE" id="PS50106">
    <property type="entry name" value="PDZ"/>
    <property type="match status" value="2"/>
</dbReference>
<protein>
    <submittedName>
        <fullName evidence="11">Do family serine endopeptidase</fullName>
    </submittedName>
</protein>
<accession>A0A9X1YPN5</accession>
<dbReference type="SMART" id="SM00228">
    <property type="entry name" value="PDZ"/>
    <property type="match status" value="2"/>
</dbReference>
<dbReference type="InterPro" id="IPR009003">
    <property type="entry name" value="Peptidase_S1_PA"/>
</dbReference>
<evidence type="ECO:0000256" key="1">
    <source>
        <dbReference type="ARBA" id="ARBA00004418"/>
    </source>
</evidence>
<comment type="subcellular location">
    <subcellularLocation>
        <location evidence="1">Periplasm</location>
    </subcellularLocation>
</comment>
<dbReference type="PANTHER" id="PTHR43343:SF3">
    <property type="entry name" value="PROTEASE DO-LIKE 8, CHLOROPLASTIC"/>
    <property type="match status" value="1"/>
</dbReference>
<comment type="caution">
    <text evidence="11">The sequence shown here is derived from an EMBL/GenBank/DDBJ whole genome shotgun (WGS) entry which is preliminary data.</text>
</comment>
<dbReference type="InterPro" id="IPR036034">
    <property type="entry name" value="PDZ_sf"/>
</dbReference>
<evidence type="ECO:0000256" key="3">
    <source>
        <dbReference type="ARBA" id="ARBA00022729"/>
    </source>
</evidence>
<feature type="active site" description="Charge relay system" evidence="8">
    <location>
        <position position="166"/>
    </location>
</feature>
<feature type="active site" description="Charge relay system" evidence="8">
    <location>
        <position position="196"/>
    </location>
</feature>
<evidence type="ECO:0000256" key="2">
    <source>
        <dbReference type="ARBA" id="ARBA00022670"/>
    </source>
</evidence>
<dbReference type="GO" id="GO:0006508">
    <property type="term" value="P:proteolysis"/>
    <property type="evidence" value="ECO:0007669"/>
    <property type="project" value="UniProtKB-KW"/>
</dbReference>
<dbReference type="Pfam" id="PF13365">
    <property type="entry name" value="Trypsin_2"/>
    <property type="match status" value="1"/>
</dbReference>
<dbReference type="InterPro" id="IPR001940">
    <property type="entry name" value="Peptidase_S1C"/>
</dbReference>
<dbReference type="PANTHER" id="PTHR43343">
    <property type="entry name" value="PEPTIDASE S12"/>
    <property type="match status" value="1"/>
</dbReference>
<sequence length="521" mass="53341">MNKTNLKPLAWGLLGAGVAVMGTAGALDLPSWLHHSGTATATAPGAGGTSAAIAAAATGQQVAPTPVTPPLPALPPGTAPNYRAIVQEFGPSVVHVAVAGTHKQTPEEVQEQGGISPDDPLFRFFRGMPGAPQFQQRGGQPAEQPFKGLGSGFIIGSDGLILTNAHVVKEAKDVVVKLQDRREYVAKVLGVDAATDIAVLKIDAKNLPVVRFGQPSKLMVGDYVLAIGAPYGLDQTATSGIISAKGRSLPSESGENFVPFLQTDAAVNPGNSGGPLFDAAGNVIGINSQIYSRTGGFQGVSFAIPIDVALAIKDQIVATGHATHARLGVTIQPLTQDLAESFGLERPDGALVSTVAPNSGAAKAGLRSGDVITKVNGEPILESGQLSSRVGLARPGEKVTLEVWRDKKLETIVATLGASTDKLDVASSGTDATSGEKLGLALRPLNRDEKGEVGASGLVVESADGAAAKAGVEQGDVVLAVNGKPVASVDEVKAILAAKPKRVALLIWRDGARIFFPVNLG</sequence>
<dbReference type="CDD" id="cd10839">
    <property type="entry name" value="cpPDZ1_DegP-like"/>
    <property type="match status" value="1"/>
</dbReference>
<dbReference type="Pfam" id="PF17820">
    <property type="entry name" value="PDZ_6"/>
    <property type="match status" value="1"/>
</dbReference>
<feature type="domain" description="PDZ" evidence="10">
    <location>
        <begin position="316"/>
        <end position="407"/>
    </location>
</feature>
<feature type="binding site" evidence="9">
    <location>
        <position position="166"/>
    </location>
    <ligand>
        <name>substrate</name>
    </ligand>
</feature>
<feature type="binding site" evidence="9">
    <location>
        <begin position="270"/>
        <end position="272"/>
    </location>
    <ligand>
        <name>substrate</name>
    </ligand>
</feature>
<keyword evidence="7" id="KW-0720">Serine protease</keyword>
<dbReference type="SUPFAM" id="SSF50494">
    <property type="entry name" value="Trypsin-like serine proteases"/>
    <property type="match status" value="1"/>
</dbReference>
<evidence type="ECO:0000256" key="4">
    <source>
        <dbReference type="ARBA" id="ARBA00022737"/>
    </source>
</evidence>
<evidence type="ECO:0000256" key="7">
    <source>
        <dbReference type="ARBA" id="ARBA00022825"/>
    </source>
</evidence>
<dbReference type="Gene3D" id="2.30.42.10">
    <property type="match status" value="2"/>
</dbReference>
<evidence type="ECO:0000259" key="10">
    <source>
        <dbReference type="PROSITE" id="PS50106"/>
    </source>
</evidence>
<gene>
    <name evidence="11" type="ORF">LPC04_23975</name>
</gene>
<dbReference type="InterPro" id="IPR051201">
    <property type="entry name" value="Chloro_Bact_Ser_Proteases"/>
</dbReference>
<dbReference type="Gene3D" id="2.40.10.120">
    <property type="match status" value="1"/>
</dbReference>
<keyword evidence="4" id="KW-0677">Repeat</keyword>
<dbReference type="SUPFAM" id="SSF50156">
    <property type="entry name" value="PDZ domain-like"/>
    <property type="match status" value="2"/>
</dbReference>
<reference evidence="11" key="1">
    <citation type="submission" date="2021-11" db="EMBL/GenBank/DDBJ databases">
        <title>BS-T2-15 a new species belonging to the Comamonadaceae family isolated from the soil of a French oak forest.</title>
        <authorList>
            <person name="Mieszkin S."/>
            <person name="Alain K."/>
        </authorList>
    </citation>
    <scope>NUCLEOTIDE SEQUENCE</scope>
    <source>
        <strain evidence="11">BS-T2-15</strain>
    </source>
</reference>
<dbReference type="GO" id="GO:0042597">
    <property type="term" value="C:periplasmic space"/>
    <property type="evidence" value="ECO:0007669"/>
    <property type="project" value="UniProtKB-SubCell"/>
</dbReference>
<dbReference type="Pfam" id="PF13180">
    <property type="entry name" value="PDZ_2"/>
    <property type="match status" value="1"/>
</dbReference>
<dbReference type="GO" id="GO:0004252">
    <property type="term" value="F:serine-type endopeptidase activity"/>
    <property type="evidence" value="ECO:0007669"/>
    <property type="project" value="InterPro"/>
</dbReference>
<dbReference type="InterPro" id="IPR001478">
    <property type="entry name" value="PDZ"/>
</dbReference>
<dbReference type="AlphaFoldDB" id="A0A9X1YPN5"/>
<keyword evidence="2" id="KW-0645">Protease</keyword>
<feature type="domain" description="PDZ" evidence="10">
    <location>
        <begin position="433"/>
        <end position="511"/>
    </location>
</feature>
<organism evidence="11 12">
    <name type="scientific">Scleromatobacter humisilvae</name>
    <dbReference type="NCBI Taxonomy" id="2897159"/>
    <lineage>
        <taxon>Bacteria</taxon>
        <taxon>Pseudomonadati</taxon>
        <taxon>Pseudomonadota</taxon>
        <taxon>Betaproteobacteria</taxon>
        <taxon>Burkholderiales</taxon>
        <taxon>Sphaerotilaceae</taxon>
        <taxon>Scleromatobacter</taxon>
    </lineage>
</organism>
<dbReference type="InterPro" id="IPR011782">
    <property type="entry name" value="Pept_S1C_Do"/>
</dbReference>
<evidence type="ECO:0000256" key="6">
    <source>
        <dbReference type="ARBA" id="ARBA00022801"/>
    </source>
</evidence>
<feature type="binding site" evidence="9">
    <location>
        <position position="196"/>
    </location>
    <ligand>
        <name>substrate</name>
    </ligand>
</feature>
<dbReference type="Proteomes" id="UP001139353">
    <property type="component" value="Unassembled WGS sequence"/>
</dbReference>
<keyword evidence="5" id="KW-0574">Periplasm</keyword>
<dbReference type="PRINTS" id="PR00834">
    <property type="entry name" value="PROTEASES2C"/>
</dbReference>